<evidence type="ECO:0000256" key="1">
    <source>
        <dbReference type="ARBA" id="ARBA00004651"/>
    </source>
</evidence>
<keyword evidence="2" id="KW-0813">Transport</keyword>
<name>A0A1I8IFG6_9PLAT</name>
<dbReference type="PANTHER" id="PTHR42643:SF24">
    <property type="entry name" value="IONOTROPIC RECEPTOR 60A"/>
    <property type="match status" value="1"/>
</dbReference>
<keyword evidence="3" id="KW-1003">Cell membrane</keyword>
<evidence type="ECO:0000256" key="5">
    <source>
        <dbReference type="ARBA" id="ARBA00022989"/>
    </source>
</evidence>
<dbReference type="PANTHER" id="PTHR42643">
    <property type="entry name" value="IONOTROPIC RECEPTOR 20A-RELATED"/>
    <property type="match status" value="1"/>
</dbReference>
<dbReference type="InterPro" id="IPR001320">
    <property type="entry name" value="Iontro_rcpt_C"/>
</dbReference>
<organism evidence="14 15">
    <name type="scientific">Macrostomum lignano</name>
    <dbReference type="NCBI Taxonomy" id="282301"/>
    <lineage>
        <taxon>Eukaryota</taxon>
        <taxon>Metazoa</taxon>
        <taxon>Spiralia</taxon>
        <taxon>Lophotrochozoa</taxon>
        <taxon>Platyhelminthes</taxon>
        <taxon>Rhabditophora</taxon>
        <taxon>Macrostomorpha</taxon>
        <taxon>Macrostomida</taxon>
        <taxon>Macrostomidae</taxon>
        <taxon>Macrostomum</taxon>
    </lineage>
</organism>
<dbReference type="Gene3D" id="1.10.287.70">
    <property type="match status" value="1"/>
</dbReference>
<dbReference type="GO" id="GO:0005886">
    <property type="term" value="C:plasma membrane"/>
    <property type="evidence" value="ECO:0007669"/>
    <property type="project" value="UniProtKB-SubCell"/>
</dbReference>
<keyword evidence="6" id="KW-0406">Ion transport</keyword>
<evidence type="ECO:0000256" key="7">
    <source>
        <dbReference type="ARBA" id="ARBA00023136"/>
    </source>
</evidence>
<comment type="subcellular location">
    <subcellularLocation>
        <location evidence="1">Cell membrane</location>
        <topology evidence="1">Multi-pass membrane protein</topology>
    </subcellularLocation>
</comment>
<accession>A0A1I8IFG6</accession>
<evidence type="ECO:0000256" key="6">
    <source>
        <dbReference type="ARBA" id="ARBA00023065"/>
    </source>
</evidence>
<dbReference type="InterPro" id="IPR019594">
    <property type="entry name" value="Glu/Gly-bd"/>
</dbReference>
<dbReference type="Gene3D" id="3.40.190.10">
    <property type="entry name" value="Periplasmic binding protein-like II"/>
    <property type="match status" value="1"/>
</dbReference>
<dbReference type="GO" id="GO:0050906">
    <property type="term" value="P:detection of stimulus involved in sensory perception"/>
    <property type="evidence" value="ECO:0007669"/>
    <property type="project" value="UniProtKB-ARBA"/>
</dbReference>
<evidence type="ECO:0000256" key="9">
    <source>
        <dbReference type="ARBA" id="ARBA00023180"/>
    </source>
</evidence>
<keyword evidence="14" id="KW-1185">Reference proteome</keyword>
<keyword evidence="11" id="KW-0407">Ion channel</keyword>
<dbReference type="SMART" id="SM00918">
    <property type="entry name" value="Lig_chan-Glu_bd"/>
    <property type="match status" value="1"/>
</dbReference>
<evidence type="ECO:0000256" key="4">
    <source>
        <dbReference type="ARBA" id="ARBA00022692"/>
    </source>
</evidence>
<sequence>SSPMTIFNRTFSNKTVILNGMAVDILRYLAEKLDFRFITKDSDDGNWGSPQADSEFYNGCVGELQRGTVHIGAGPFTKTAVRDRVIDYSTALFQESNGILVPKPERESRLWNLFMPFTYKVWLTIIGTIVGCSLIAWLFAFFSPFSAFNLGADYAVADEVWLKEYLWSCIGSFLQQGQDFYPFAMSARAVLASWWFFIVIIYAIYSGVLTSFLTVTVTKYPIKTLDDLVTQTAVTPYVRRGTNLFDLLSNAQSGVYKQLAEQVVLYDPDVESCPSNPPRADQACVEDYSALLAIALKNCTQYYVANEQFNTGTIAFMFPEDAPYADLFNFQ</sequence>
<proteinExistence type="predicted"/>
<evidence type="ECO:0000259" key="13">
    <source>
        <dbReference type="SMART" id="SM00918"/>
    </source>
</evidence>
<dbReference type="SUPFAM" id="SSF53850">
    <property type="entry name" value="Periplasmic binding protein-like II"/>
    <property type="match status" value="1"/>
</dbReference>
<dbReference type="WBParaSite" id="maker-uti_cns_0012090-snap-gene-0.2-mRNA-1">
    <property type="protein sequence ID" value="maker-uti_cns_0012090-snap-gene-0.2-mRNA-1"/>
    <property type="gene ID" value="maker-uti_cns_0012090-snap-gene-0.2"/>
</dbReference>
<evidence type="ECO:0000256" key="11">
    <source>
        <dbReference type="ARBA" id="ARBA00023303"/>
    </source>
</evidence>
<feature type="transmembrane region" description="Helical" evidence="12">
    <location>
        <begin position="121"/>
        <end position="142"/>
    </location>
</feature>
<keyword evidence="4 12" id="KW-0812">Transmembrane</keyword>
<dbReference type="Proteomes" id="UP000095280">
    <property type="component" value="Unplaced"/>
</dbReference>
<evidence type="ECO:0000313" key="15">
    <source>
        <dbReference type="WBParaSite" id="maker-uti_cns_0012090-snap-gene-0.2-mRNA-1"/>
    </source>
</evidence>
<dbReference type="Pfam" id="PF10613">
    <property type="entry name" value="Lig_chan-Glu_bd"/>
    <property type="match status" value="1"/>
</dbReference>
<evidence type="ECO:0000256" key="8">
    <source>
        <dbReference type="ARBA" id="ARBA00023170"/>
    </source>
</evidence>
<evidence type="ECO:0000313" key="14">
    <source>
        <dbReference type="Proteomes" id="UP000095280"/>
    </source>
</evidence>
<dbReference type="GO" id="GO:0015276">
    <property type="term" value="F:ligand-gated monoatomic ion channel activity"/>
    <property type="evidence" value="ECO:0007669"/>
    <property type="project" value="InterPro"/>
</dbReference>
<keyword evidence="7 12" id="KW-0472">Membrane</keyword>
<protein>
    <submittedName>
        <fullName evidence="15">Lig_chan-Glu_bd domain-containing protein</fullName>
    </submittedName>
</protein>
<feature type="transmembrane region" description="Helical" evidence="12">
    <location>
        <begin position="194"/>
        <end position="215"/>
    </location>
</feature>
<evidence type="ECO:0000256" key="2">
    <source>
        <dbReference type="ARBA" id="ARBA00022448"/>
    </source>
</evidence>
<evidence type="ECO:0000256" key="12">
    <source>
        <dbReference type="SAM" id="Phobius"/>
    </source>
</evidence>
<keyword evidence="9" id="KW-0325">Glycoprotein</keyword>
<dbReference type="Pfam" id="PF00060">
    <property type="entry name" value="Lig_chan"/>
    <property type="match status" value="1"/>
</dbReference>
<evidence type="ECO:0000256" key="3">
    <source>
        <dbReference type="ARBA" id="ARBA00022475"/>
    </source>
</evidence>
<dbReference type="InterPro" id="IPR052192">
    <property type="entry name" value="Insect_Ionotropic_Sensory_Rcpt"/>
</dbReference>
<keyword evidence="5 12" id="KW-1133">Transmembrane helix</keyword>
<feature type="domain" description="Ionotropic glutamate receptor L-glutamate and glycine-binding" evidence="13">
    <location>
        <begin position="3"/>
        <end position="66"/>
    </location>
</feature>
<reference evidence="15" key="1">
    <citation type="submission" date="2016-11" db="UniProtKB">
        <authorList>
            <consortium name="WormBaseParasite"/>
        </authorList>
    </citation>
    <scope>IDENTIFICATION</scope>
</reference>
<keyword evidence="10" id="KW-1071">Ligand-gated ion channel</keyword>
<keyword evidence="8" id="KW-0675">Receptor</keyword>
<evidence type="ECO:0000256" key="10">
    <source>
        <dbReference type="ARBA" id="ARBA00023286"/>
    </source>
</evidence>
<dbReference type="AlphaFoldDB" id="A0A1I8IFG6"/>